<proteinExistence type="predicted"/>
<keyword evidence="3" id="KW-1185">Reference proteome</keyword>
<organism evidence="3">
    <name type="scientific">Chaetomium thermophilum (strain DSM 1495 / CBS 144.50 / IMI 039719)</name>
    <name type="common">Thermochaetoides thermophila</name>
    <dbReference type="NCBI Taxonomy" id="759272"/>
    <lineage>
        <taxon>Eukaryota</taxon>
        <taxon>Fungi</taxon>
        <taxon>Dikarya</taxon>
        <taxon>Ascomycota</taxon>
        <taxon>Pezizomycotina</taxon>
        <taxon>Sordariomycetes</taxon>
        <taxon>Sordariomycetidae</taxon>
        <taxon>Sordariales</taxon>
        <taxon>Chaetomiaceae</taxon>
        <taxon>Thermochaetoides</taxon>
    </lineage>
</organism>
<dbReference type="GeneID" id="18261470"/>
<name>G0SI33_CHATD</name>
<dbReference type="EMBL" id="GL988048">
    <property type="protein sequence ID" value="EGS17103.1"/>
    <property type="molecule type" value="Genomic_DNA"/>
</dbReference>
<dbReference type="AlphaFoldDB" id="G0SI33"/>
<dbReference type="OrthoDB" id="6220758at2759"/>
<dbReference type="KEGG" id="cthr:CTHT_0074320"/>
<evidence type="ECO:0000313" key="2">
    <source>
        <dbReference type="EMBL" id="EGS17103.1"/>
    </source>
</evidence>
<dbReference type="HOGENOM" id="CLU_1875205_0_0_1"/>
<evidence type="ECO:0000256" key="1">
    <source>
        <dbReference type="SAM" id="MobiDB-lite"/>
    </source>
</evidence>
<feature type="region of interest" description="Disordered" evidence="1">
    <location>
        <begin position="1"/>
        <end position="119"/>
    </location>
</feature>
<accession>G0SI33</accession>
<evidence type="ECO:0000313" key="3">
    <source>
        <dbReference type="Proteomes" id="UP000008066"/>
    </source>
</evidence>
<dbReference type="Proteomes" id="UP000008066">
    <property type="component" value="Unassembled WGS sequence"/>
</dbReference>
<dbReference type="RefSeq" id="XP_006697685.1">
    <property type="nucleotide sequence ID" value="XM_006697622.1"/>
</dbReference>
<gene>
    <name evidence="2" type="ORF">CTHT_0074320</name>
</gene>
<sequence>MSNPGPMPPTASASTTSPLPPEAQHFGAEIKGNPTESEADVAADRSDLDPLPDYVRRQMKKAMREGGGEAGFPPAAPTPTPEEFGSTTSWESADQWFGEGVVKGNPTTSEADVAADRSRVDPLRRKLRFRKTIGGS</sequence>
<protein>
    <submittedName>
        <fullName evidence="2">Uncharacterized protein</fullName>
    </submittedName>
</protein>
<reference evidence="2 3" key="1">
    <citation type="journal article" date="2011" name="Cell">
        <title>Insight into structure and assembly of the nuclear pore complex by utilizing the genome of a eukaryotic thermophile.</title>
        <authorList>
            <person name="Amlacher S."/>
            <person name="Sarges P."/>
            <person name="Flemming D."/>
            <person name="van Noort V."/>
            <person name="Kunze R."/>
            <person name="Devos D.P."/>
            <person name="Arumugam M."/>
            <person name="Bork P."/>
            <person name="Hurt E."/>
        </authorList>
    </citation>
    <scope>NUCLEOTIDE SEQUENCE [LARGE SCALE GENOMIC DNA]</scope>
    <source>
        <strain evidence="3">DSM 1495 / CBS 144.50 / IMI 039719</strain>
    </source>
</reference>